<comment type="caution">
    <text evidence="3">The sequence shown here is derived from an EMBL/GenBank/DDBJ whole genome shotgun (WGS) entry which is preliminary data.</text>
</comment>
<dbReference type="FunFam" id="1.25.40.10:FF:000285">
    <property type="entry name" value="Pentatricopeptide repeat-containing protein, chloroplastic"/>
    <property type="match status" value="1"/>
</dbReference>
<dbReference type="InterPro" id="IPR002885">
    <property type="entry name" value="PPR_rpt"/>
</dbReference>
<protein>
    <submittedName>
        <fullName evidence="3">Pentatricopeptide repeat-containing protein</fullName>
    </submittedName>
</protein>
<dbReference type="Pfam" id="PF20431">
    <property type="entry name" value="E_motif"/>
    <property type="match status" value="1"/>
</dbReference>
<reference evidence="3" key="2">
    <citation type="submission" date="2023-06" db="EMBL/GenBank/DDBJ databases">
        <authorList>
            <person name="Ma L."/>
            <person name="Liu K.-W."/>
            <person name="Li Z."/>
            <person name="Hsiao Y.-Y."/>
            <person name="Qi Y."/>
            <person name="Fu T."/>
            <person name="Tang G."/>
            <person name="Zhang D."/>
            <person name="Sun W.-H."/>
            <person name="Liu D.-K."/>
            <person name="Li Y."/>
            <person name="Chen G.-Z."/>
            <person name="Liu X.-D."/>
            <person name="Liao X.-Y."/>
            <person name="Jiang Y.-T."/>
            <person name="Yu X."/>
            <person name="Hao Y."/>
            <person name="Huang J."/>
            <person name="Zhao X.-W."/>
            <person name="Ke S."/>
            <person name="Chen Y.-Y."/>
            <person name="Wu W.-L."/>
            <person name="Hsu J.-L."/>
            <person name="Lin Y.-F."/>
            <person name="Huang M.-D."/>
            <person name="Li C.-Y."/>
            <person name="Huang L."/>
            <person name="Wang Z.-W."/>
            <person name="Zhao X."/>
            <person name="Zhong W.-Y."/>
            <person name="Peng D.-H."/>
            <person name="Ahmad S."/>
            <person name="Lan S."/>
            <person name="Zhang J.-S."/>
            <person name="Tsai W.-C."/>
            <person name="Van De Peer Y."/>
            <person name="Liu Z.-J."/>
        </authorList>
    </citation>
    <scope>NUCLEOTIDE SEQUENCE</scope>
    <source>
        <strain evidence="3">SCP</strain>
        <tissue evidence="3">Leaves</tissue>
    </source>
</reference>
<keyword evidence="1" id="KW-0677">Repeat</keyword>
<dbReference type="NCBIfam" id="TIGR00756">
    <property type="entry name" value="PPR"/>
    <property type="match status" value="3"/>
</dbReference>
<dbReference type="PROSITE" id="PS51375">
    <property type="entry name" value="PPR"/>
    <property type="match status" value="4"/>
</dbReference>
<dbReference type="InterPro" id="IPR011990">
    <property type="entry name" value="TPR-like_helical_dom_sf"/>
</dbReference>
<name>A0AAV9ADH5_ACOGR</name>
<feature type="repeat" description="PPR" evidence="2">
    <location>
        <begin position="5"/>
        <end position="39"/>
    </location>
</feature>
<evidence type="ECO:0000256" key="1">
    <source>
        <dbReference type="ARBA" id="ARBA00022737"/>
    </source>
</evidence>
<dbReference type="GO" id="GO:0009451">
    <property type="term" value="P:RNA modification"/>
    <property type="evidence" value="ECO:0007669"/>
    <property type="project" value="InterPro"/>
</dbReference>
<sequence>MPHRDSATWALVISHHSQTRQPEKSIRTFRLMIEDRQNPNRSSLISALTSCQNLLKRVEGRQIHSQVVKRIPPADVILGNVLIAFYARCGDINEALRAFDEITKRDLVSWNSMLSGYLQCGLYREAWEFFAMMHRQYIGFSDDSFSVAAKCCWSFRGAREGEELHCLAVKAGFESHVVVASALLDMYSKCGEIGMARKVFDSMAEPNIVSWTSIITGCVRCDRGEDALRLFRDQLRIGIRLDPYSFSSIVSACANLPTLLFGRSVHALAVRSGYEFETFTCNSLVEMYSRCGCLFDARRVHDSMGVRDVITWTSMISGCAQHGEGQTALEIFERMIREGVKPNWVTFVAVLSACGRSGLVDEGVYHFRSMGEVYGVEAREEHYTCLVDLLARAGRVREAYEIIKERMPFKARASTWGALLNGCIVIGELKLGLICAEELLVLEPNTVSNHVLLANMYSKNGMWEEMRRVRGLMKEKGLKKESGYSWIEVGKEKYVFGAGDSKHALREFMFDVLRCLSEEMEENSERFHDIEMDAWFQI</sequence>
<dbReference type="Pfam" id="PF13041">
    <property type="entry name" value="PPR_2"/>
    <property type="match status" value="2"/>
</dbReference>
<dbReference type="PANTHER" id="PTHR24015">
    <property type="entry name" value="OS07G0578800 PROTEIN-RELATED"/>
    <property type="match status" value="1"/>
</dbReference>
<gene>
    <name evidence="3" type="ORF">QJS04_geneDACA019542</name>
</gene>
<feature type="repeat" description="PPR" evidence="2">
    <location>
        <begin position="207"/>
        <end position="241"/>
    </location>
</feature>
<dbReference type="Pfam" id="PF01535">
    <property type="entry name" value="PPR"/>
    <property type="match status" value="5"/>
</dbReference>
<dbReference type="InterPro" id="IPR046848">
    <property type="entry name" value="E_motif"/>
</dbReference>
<dbReference type="GO" id="GO:0003723">
    <property type="term" value="F:RNA binding"/>
    <property type="evidence" value="ECO:0007669"/>
    <property type="project" value="InterPro"/>
</dbReference>
<dbReference type="SUPFAM" id="SSF48452">
    <property type="entry name" value="TPR-like"/>
    <property type="match status" value="1"/>
</dbReference>
<dbReference type="InterPro" id="IPR046960">
    <property type="entry name" value="PPR_At4g14850-like_plant"/>
</dbReference>
<dbReference type="FunFam" id="1.25.40.10:FF:000090">
    <property type="entry name" value="Pentatricopeptide repeat-containing protein, chloroplastic"/>
    <property type="match status" value="1"/>
</dbReference>
<evidence type="ECO:0000256" key="2">
    <source>
        <dbReference type="PROSITE-ProRule" id="PRU00708"/>
    </source>
</evidence>
<evidence type="ECO:0000313" key="3">
    <source>
        <dbReference type="EMBL" id="KAK1262212.1"/>
    </source>
</evidence>
<organism evidence="3 4">
    <name type="scientific">Acorus gramineus</name>
    <name type="common">Dwarf sweet flag</name>
    <dbReference type="NCBI Taxonomy" id="55184"/>
    <lineage>
        <taxon>Eukaryota</taxon>
        <taxon>Viridiplantae</taxon>
        <taxon>Streptophyta</taxon>
        <taxon>Embryophyta</taxon>
        <taxon>Tracheophyta</taxon>
        <taxon>Spermatophyta</taxon>
        <taxon>Magnoliopsida</taxon>
        <taxon>Liliopsida</taxon>
        <taxon>Acoraceae</taxon>
        <taxon>Acorus</taxon>
    </lineage>
</organism>
<dbReference type="Gene3D" id="1.25.40.10">
    <property type="entry name" value="Tetratricopeptide repeat domain"/>
    <property type="match status" value="4"/>
</dbReference>
<feature type="repeat" description="PPR" evidence="2">
    <location>
        <begin position="308"/>
        <end position="342"/>
    </location>
</feature>
<dbReference type="PANTHER" id="PTHR24015:SF548">
    <property type="entry name" value="OS08G0340900 PROTEIN"/>
    <property type="match status" value="1"/>
</dbReference>
<dbReference type="Proteomes" id="UP001179952">
    <property type="component" value="Unassembled WGS sequence"/>
</dbReference>
<proteinExistence type="predicted"/>
<accession>A0AAV9ADH5</accession>
<reference evidence="3" key="1">
    <citation type="journal article" date="2023" name="Nat. Commun.">
        <title>Diploid and tetraploid genomes of Acorus and the evolution of monocots.</title>
        <authorList>
            <person name="Ma L."/>
            <person name="Liu K.W."/>
            <person name="Li Z."/>
            <person name="Hsiao Y.Y."/>
            <person name="Qi Y."/>
            <person name="Fu T."/>
            <person name="Tang G.D."/>
            <person name="Zhang D."/>
            <person name="Sun W.H."/>
            <person name="Liu D.K."/>
            <person name="Li Y."/>
            <person name="Chen G.Z."/>
            <person name="Liu X.D."/>
            <person name="Liao X.Y."/>
            <person name="Jiang Y.T."/>
            <person name="Yu X."/>
            <person name="Hao Y."/>
            <person name="Huang J."/>
            <person name="Zhao X.W."/>
            <person name="Ke S."/>
            <person name="Chen Y.Y."/>
            <person name="Wu W.L."/>
            <person name="Hsu J.L."/>
            <person name="Lin Y.F."/>
            <person name="Huang M.D."/>
            <person name="Li C.Y."/>
            <person name="Huang L."/>
            <person name="Wang Z.W."/>
            <person name="Zhao X."/>
            <person name="Zhong W.Y."/>
            <person name="Peng D.H."/>
            <person name="Ahmad S."/>
            <person name="Lan S."/>
            <person name="Zhang J.S."/>
            <person name="Tsai W.C."/>
            <person name="Van de Peer Y."/>
            <person name="Liu Z.J."/>
        </authorList>
    </citation>
    <scope>NUCLEOTIDE SEQUENCE</scope>
    <source>
        <strain evidence="3">SCP</strain>
    </source>
</reference>
<dbReference type="AlphaFoldDB" id="A0AAV9ADH5"/>
<keyword evidence="4" id="KW-1185">Reference proteome</keyword>
<feature type="repeat" description="PPR" evidence="2">
    <location>
        <begin position="106"/>
        <end position="136"/>
    </location>
</feature>
<dbReference type="EMBL" id="JAUJYN010000010">
    <property type="protein sequence ID" value="KAK1262212.1"/>
    <property type="molecule type" value="Genomic_DNA"/>
</dbReference>
<evidence type="ECO:0000313" key="4">
    <source>
        <dbReference type="Proteomes" id="UP001179952"/>
    </source>
</evidence>